<keyword evidence="1" id="KW-1133">Transmembrane helix</keyword>
<evidence type="ECO:0000313" key="4">
    <source>
        <dbReference type="Proteomes" id="UP000267524"/>
    </source>
</evidence>
<keyword evidence="1" id="KW-0812">Transmembrane</keyword>
<gene>
    <name evidence="3" type="ORF">D1631_07260</name>
    <name evidence="2" type="ORF">D1632_06920</name>
</gene>
<feature type="transmembrane region" description="Helical" evidence="1">
    <location>
        <begin position="21"/>
        <end position="47"/>
    </location>
</feature>
<comment type="caution">
    <text evidence="3">The sequence shown here is derived from an EMBL/GenBank/DDBJ whole genome shotgun (WGS) entry which is preliminary data.</text>
</comment>
<organism evidence="3 5">
    <name type="scientific">Chryseobacterium nematophagum</name>
    <dbReference type="NCBI Taxonomy" id="2305228"/>
    <lineage>
        <taxon>Bacteria</taxon>
        <taxon>Pseudomonadati</taxon>
        <taxon>Bacteroidota</taxon>
        <taxon>Flavobacteriia</taxon>
        <taxon>Flavobacteriales</taxon>
        <taxon>Weeksellaceae</taxon>
        <taxon>Chryseobacterium group</taxon>
        <taxon>Chryseobacterium</taxon>
    </lineage>
</organism>
<evidence type="ECO:0008006" key="6">
    <source>
        <dbReference type="Google" id="ProtNLM"/>
    </source>
</evidence>
<sequence length="62" mass="6548">MQLKNVKVEALTSQEIKSVEGGFGFVPVLGAIGVGLLGGAASATASWGATKFWNWNNGRRRN</sequence>
<evidence type="ECO:0000313" key="3">
    <source>
        <dbReference type="EMBL" id="RNA61742.1"/>
    </source>
</evidence>
<evidence type="ECO:0000313" key="5">
    <source>
        <dbReference type="Proteomes" id="UP000278775"/>
    </source>
</evidence>
<reference evidence="4 5" key="1">
    <citation type="submission" date="2018-08" db="EMBL/GenBank/DDBJ databases">
        <title>Chryseobacterium nematophagum: a novel matrix digesting pathogen of nematodes.</title>
        <authorList>
            <person name="Page A."/>
            <person name="Roberts M."/>
            <person name="Felix M.-A."/>
            <person name="Weir W."/>
        </authorList>
    </citation>
    <scope>NUCLEOTIDE SEQUENCE [LARGE SCALE GENOMIC DNA]</scope>
    <source>
        <strain evidence="3 5">JUb129</strain>
        <strain evidence="2 4">JUb275</strain>
    </source>
</reference>
<keyword evidence="1" id="KW-0472">Membrane</keyword>
<dbReference type="EMBL" id="QWIV01000013">
    <property type="protein sequence ID" value="RMZ59368.1"/>
    <property type="molecule type" value="Genomic_DNA"/>
</dbReference>
<proteinExistence type="predicted"/>
<accession>A0A3M7TDR9</accession>
<evidence type="ECO:0000313" key="2">
    <source>
        <dbReference type="EMBL" id="RMZ59368.1"/>
    </source>
</evidence>
<dbReference type="AlphaFoldDB" id="A0A3M7TDR9"/>
<dbReference type="Proteomes" id="UP000267524">
    <property type="component" value="Unassembled WGS sequence"/>
</dbReference>
<name>A0A3M7TDR9_9FLAO</name>
<evidence type="ECO:0000256" key="1">
    <source>
        <dbReference type="SAM" id="Phobius"/>
    </source>
</evidence>
<keyword evidence="4" id="KW-1185">Reference proteome</keyword>
<dbReference type="Proteomes" id="UP000278775">
    <property type="component" value="Unassembled WGS sequence"/>
</dbReference>
<dbReference type="EMBL" id="QWIU01000002">
    <property type="protein sequence ID" value="RNA61742.1"/>
    <property type="molecule type" value="Genomic_DNA"/>
</dbReference>
<dbReference type="RefSeq" id="WP_122546489.1">
    <property type="nucleotide sequence ID" value="NZ_QWIU01000002.1"/>
</dbReference>
<protein>
    <recommendedName>
        <fullName evidence="6">Class IIb bacteriocin, lactobin A/cerein 7B family</fullName>
    </recommendedName>
</protein>